<evidence type="ECO:0000313" key="3">
    <source>
        <dbReference type="EMBL" id="POY73395.1"/>
    </source>
</evidence>
<dbReference type="STRING" id="741276.A0A2S5B9E2"/>
<reference evidence="3 4" key="1">
    <citation type="journal article" date="2018" name="Front. Microbiol.">
        <title>Prospects for Fungal Bioremediation of Acidic Radioactive Waste Sites: Characterization and Genome Sequence of Rhodotorula taiwanensis MD1149.</title>
        <authorList>
            <person name="Tkavc R."/>
            <person name="Matrosova V.Y."/>
            <person name="Grichenko O.E."/>
            <person name="Gostincar C."/>
            <person name="Volpe R.P."/>
            <person name="Klimenkova P."/>
            <person name="Gaidamakova E.K."/>
            <person name="Zhou C.E."/>
            <person name="Stewart B.J."/>
            <person name="Lyman M.G."/>
            <person name="Malfatti S.A."/>
            <person name="Rubinfeld B."/>
            <person name="Courtot M."/>
            <person name="Singh J."/>
            <person name="Dalgard C.L."/>
            <person name="Hamilton T."/>
            <person name="Frey K.G."/>
            <person name="Gunde-Cimerman N."/>
            <person name="Dugan L."/>
            <person name="Daly M.J."/>
        </authorList>
    </citation>
    <scope>NUCLEOTIDE SEQUENCE [LARGE SCALE GENOMIC DNA]</scope>
    <source>
        <strain evidence="3 4">MD1149</strain>
    </source>
</reference>
<gene>
    <name evidence="3" type="ORF">BMF94_3733</name>
</gene>
<accession>A0A2S5B9E2</accession>
<protein>
    <submittedName>
        <fullName evidence="3">Uncharacterized protein</fullName>
    </submittedName>
</protein>
<dbReference type="SUPFAM" id="SSF53067">
    <property type="entry name" value="Actin-like ATPase domain"/>
    <property type="match status" value="2"/>
</dbReference>
<dbReference type="SMART" id="SM00268">
    <property type="entry name" value="ACTIN"/>
    <property type="match status" value="1"/>
</dbReference>
<dbReference type="Pfam" id="PF00022">
    <property type="entry name" value="Actin"/>
    <property type="match status" value="1"/>
</dbReference>
<comment type="similarity">
    <text evidence="1">Belongs to the actin family.</text>
</comment>
<evidence type="ECO:0000313" key="4">
    <source>
        <dbReference type="Proteomes" id="UP000237144"/>
    </source>
</evidence>
<evidence type="ECO:0000256" key="2">
    <source>
        <dbReference type="SAM" id="MobiDB-lite"/>
    </source>
</evidence>
<dbReference type="Proteomes" id="UP000237144">
    <property type="component" value="Unassembled WGS sequence"/>
</dbReference>
<dbReference type="AlphaFoldDB" id="A0A2S5B9E2"/>
<sequence>MVVRDELLLIFDLTSTLLRAGVGVHDLIRGPLIELPTRVGRMAGKPGTRTEDFLVGAQLAAAEAVTAAGGVQDFDIIDPIYVDRRTGVFQVTDWNALEAVFRYAMHTSLQLQRPPLAHPTVLAIPPNLSVATMDQLHRLLFERLLVPQLLVSTRPFFASGAAGILSGIVVDIGYRGEGTEISAVHENQLVESASGFRLTDVDEGICDDYCAYRLLEADPSIERQLLEAKRAAANDPAVQFSRGEFANCVRRLVGELKINGAISFESPLLGKDISQLLQLGIQQAAGEGEEGEEGTLDVAKAIVEGKVDEIVRGKGTKGGPDGQGDEDDRSVRVANPYAPAASAADSSSSPHATIRIGPARHRYLEPLFFPAVLSCLSPSSSSSNPALAKALFGDEYERFSSPDAPSAGLHEAVGIVLSDVSEEEVRNAVSEAVVVVSSGRIANNRALGPALIPLLSPFRSDPAAGVFDPDGASTPSSRTTRFARTPHYFSSFKERKGDWAVYLGACIMGKLLIGDTQSKLFMSKQDYAAHGPAHYRLLDAV</sequence>
<organism evidence="3 4">
    <name type="scientific">Rhodotorula taiwanensis</name>
    <dbReference type="NCBI Taxonomy" id="741276"/>
    <lineage>
        <taxon>Eukaryota</taxon>
        <taxon>Fungi</taxon>
        <taxon>Dikarya</taxon>
        <taxon>Basidiomycota</taxon>
        <taxon>Pucciniomycotina</taxon>
        <taxon>Microbotryomycetes</taxon>
        <taxon>Sporidiobolales</taxon>
        <taxon>Sporidiobolaceae</taxon>
        <taxon>Rhodotorula</taxon>
    </lineage>
</organism>
<evidence type="ECO:0000256" key="1">
    <source>
        <dbReference type="RuleBase" id="RU000487"/>
    </source>
</evidence>
<name>A0A2S5B9E2_9BASI</name>
<comment type="caution">
    <text evidence="3">The sequence shown here is derived from an EMBL/GenBank/DDBJ whole genome shotgun (WGS) entry which is preliminary data.</text>
</comment>
<keyword evidence="4" id="KW-1185">Reference proteome</keyword>
<feature type="region of interest" description="Disordered" evidence="2">
    <location>
        <begin position="311"/>
        <end position="330"/>
    </location>
</feature>
<dbReference type="InterPro" id="IPR043129">
    <property type="entry name" value="ATPase_NBD"/>
</dbReference>
<dbReference type="PANTHER" id="PTHR11937">
    <property type="entry name" value="ACTIN"/>
    <property type="match status" value="1"/>
</dbReference>
<proteinExistence type="inferred from homology"/>
<dbReference type="OrthoDB" id="74201at2759"/>
<dbReference type="InterPro" id="IPR004000">
    <property type="entry name" value="Actin"/>
</dbReference>
<dbReference type="Gene3D" id="3.30.420.40">
    <property type="match status" value="2"/>
</dbReference>
<dbReference type="EMBL" id="PJQD01000038">
    <property type="protein sequence ID" value="POY73395.1"/>
    <property type="molecule type" value="Genomic_DNA"/>
</dbReference>